<sequence>MSDFQELSEELDLEQWFDREGLAYKGPTRGSSGMQINVKDCPQDHCRDGRYRVYLNAESGIGNCFVCETRFNKLSFVNAFLHGDKDAKKWGETLKHVKAACVEQGWRPKRTITAAVEVPDEIKLPDSFALPTADGQNLKYLESRGIGVELAAYFRLRYCDSGWWNWTKDDGSRGGQKWEQRLLIPVYDLDGKLVTFQGRDIIGDQDAKYLFPPALPGTGRFLYNGHNAVRARRIAMGEGAFDVFSLKAAIDGESELRDIVPVGSFGKHLSTGDLEGRDQLGQLLVLKGYGLQEVIICWDGTPDALAAAVKAAESIRKIGLKARIALLPLDQDPNEAKPEVVRKALWQAQEYSPRLAVEWRLRNPYTALRRAKAPLTA</sequence>
<name>A0ABV2NU49_9HYPH</name>
<dbReference type="EMBL" id="JBEPNW010000008">
    <property type="protein sequence ID" value="MET3870074.1"/>
    <property type="molecule type" value="Genomic_DNA"/>
</dbReference>
<accession>A0ABV2NU49</accession>
<dbReference type="GO" id="GO:0016779">
    <property type="term" value="F:nucleotidyltransferase activity"/>
    <property type="evidence" value="ECO:0007669"/>
    <property type="project" value="UniProtKB-KW"/>
</dbReference>
<proteinExistence type="predicted"/>
<evidence type="ECO:0000313" key="1">
    <source>
        <dbReference type="EMBL" id="MET3870074.1"/>
    </source>
</evidence>
<keyword evidence="1" id="KW-0548">Nucleotidyltransferase</keyword>
<reference evidence="1 2" key="1">
    <citation type="submission" date="2024-06" db="EMBL/GenBank/DDBJ databases">
        <title>Genomics of switchgrass bacterial isolates.</title>
        <authorList>
            <person name="Shade A."/>
        </authorList>
    </citation>
    <scope>NUCLEOTIDE SEQUENCE [LARGE SCALE GENOMIC DNA]</scope>
    <source>
        <strain evidence="1 2">PvP084</strain>
    </source>
</reference>
<organism evidence="1 2">
    <name type="scientific">Methylobacterium radiotolerans</name>
    <dbReference type="NCBI Taxonomy" id="31998"/>
    <lineage>
        <taxon>Bacteria</taxon>
        <taxon>Pseudomonadati</taxon>
        <taxon>Pseudomonadota</taxon>
        <taxon>Alphaproteobacteria</taxon>
        <taxon>Hyphomicrobiales</taxon>
        <taxon>Methylobacteriaceae</taxon>
        <taxon>Methylobacterium</taxon>
    </lineage>
</organism>
<keyword evidence="1" id="KW-0808">Transferase</keyword>
<protein>
    <submittedName>
        <fullName evidence="1">DNA primase</fullName>
        <ecNumber evidence="1">2.7.7.-</ecNumber>
    </submittedName>
</protein>
<gene>
    <name evidence="1" type="ORF">ABIC20_007459</name>
</gene>
<dbReference type="Gene3D" id="3.40.1360.10">
    <property type="match status" value="1"/>
</dbReference>
<dbReference type="RefSeq" id="WP_209651186.1">
    <property type="nucleotide sequence ID" value="NZ_JBEPNW010000008.1"/>
</dbReference>
<keyword evidence="2" id="KW-1185">Reference proteome</keyword>
<evidence type="ECO:0000313" key="2">
    <source>
        <dbReference type="Proteomes" id="UP001549119"/>
    </source>
</evidence>
<dbReference type="SUPFAM" id="SSF56731">
    <property type="entry name" value="DNA primase core"/>
    <property type="match status" value="1"/>
</dbReference>
<dbReference type="Proteomes" id="UP001549119">
    <property type="component" value="Unassembled WGS sequence"/>
</dbReference>
<comment type="caution">
    <text evidence="1">The sequence shown here is derived from an EMBL/GenBank/DDBJ whole genome shotgun (WGS) entry which is preliminary data.</text>
</comment>
<dbReference type="EC" id="2.7.7.-" evidence="1"/>